<reference evidence="2" key="1">
    <citation type="submission" date="2016-11" db="UniProtKB">
        <authorList>
            <consortium name="WormBaseParasite"/>
        </authorList>
    </citation>
    <scope>IDENTIFICATION</scope>
</reference>
<dbReference type="Proteomes" id="UP000095282">
    <property type="component" value="Unplaced"/>
</dbReference>
<proteinExistence type="predicted"/>
<protein>
    <submittedName>
        <fullName evidence="2">F-box domain-containing protein</fullName>
    </submittedName>
</protein>
<name>A0A1I7V3H9_9PELO</name>
<evidence type="ECO:0000313" key="2">
    <source>
        <dbReference type="WBParaSite" id="Csp11.Scaffold630.g22021.t1"/>
    </source>
</evidence>
<dbReference type="AlphaFoldDB" id="A0A1I7V3H9"/>
<keyword evidence="1" id="KW-1185">Reference proteome</keyword>
<organism evidence="1 2">
    <name type="scientific">Caenorhabditis tropicalis</name>
    <dbReference type="NCBI Taxonomy" id="1561998"/>
    <lineage>
        <taxon>Eukaryota</taxon>
        <taxon>Metazoa</taxon>
        <taxon>Ecdysozoa</taxon>
        <taxon>Nematoda</taxon>
        <taxon>Chromadorea</taxon>
        <taxon>Rhabditida</taxon>
        <taxon>Rhabditina</taxon>
        <taxon>Rhabditomorpha</taxon>
        <taxon>Rhabditoidea</taxon>
        <taxon>Rhabditidae</taxon>
        <taxon>Peloderinae</taxon>
        <taxon>Caenorhabditis</taxon>
    </lineage>
</organism>
<dbReference type="eggNOG" id="ENOG502TG0F">
    <property type="taxonomic scope" value="Eukaryota"/>
</dbReference>
<dbReference type="WBParaSite" id="Csp11.Scaffold630.g22021.t1">
    <property type="protein sequence ID" value="Csp11.Scaffold630.g22021.t1"/>
    <property type="gene ID" value="Csp11.Scaffold630.g22021"/>
</dbReference>
<sequence>MEADMDIIDLLRVIPFLPDAKERVCNEIVRMKQDMERLLSNWDLNQVRSMFIGPIRHRCQTEQLRGETVTEQCRSALRIGGLTFLTDAIHLCNFDMAERLRQTKLRVFTQLISRDAFFRPQNQPAAEQMGASEQQNVALFDLLSLPPEMIGQIMQRSAYKDAQHLAASCSAANDIYRKSNSNMILPDVVMVLDFSSGELVVRWWLVKDNPDAEHDLDFHSDKILDHTKKNDKKNNQLLKNTTVLKVVTSEDFEPQHCEDVRNFMGARTFKRVVVKGVEYTLNVKMMVEMFDKDCVEIEVDRLTDEVVPFPDIKTITIHENLDRDLGERLFAAKQFINITCGLNNIDTFRKALSEWDHDEREIGHWVILKQFTIFQTPFGRRYRSEHSQHRGHLQFISELDNSVMPHGEITEYVFHATE</sequence>
<accession>A0A1I7V3H9</accession>
<evidence type="ECO:0000313" key="1">
    <source>
        <dbReference type="Proteomes" id="UP000095282"/>
    </source>
</evidence>